<feature type="binding site" evidence="5">
    <location>
        <position position="181"/>
    </location>
    <ligand>
        <name>Mg(2+)</name>
        <dbReference type="ChEBI" id="CHEBI:18420"/>
    </ligand>
</feature>
<evidence type="ECO:0000256" key="1">
    <source>
        <dbReference type="ARBA" id="ARBA00001946"/>
    </source>
</evidence>
<dbReference type="InterPro" id="IPR011206">
    <property type="entry name" value="Citrate_lyase_beta/mcl1/mcl2"/>
</dbReference>
<dbReference type="PANTHER" id="PTHR11105">
    <property type="entry name" value="CITRATE LYASE SUBUNIT BETA-RELATED"/>
    <property type="match status" value="1"/>
</dbReference>
<reference evidence="7 8" key="1">
    <citation type="submission" date="2020-08" db="EMBL/GenBank/DDBJ databases">
        <title>Aquariorum lacteus gen. nov., sp. nov., a new member of the family Comamonadaceae, isolated from freshwater aquarium.</title>
        <authorList>
            <person name="Chun S.-J."/>
        </authorList>
    </citation>
    <scope>NUCLEOTIDE SEQUENCE [LARGE SCALE GENOMIC DNA]</scope>
    <source>
        <strain evidence="7 8">SJAQ100</strain>
    </source>
</reference>
<dbReference type="PIRSF" id="PIRSF015582">
    <property type="entry name" value="Cit_lyase_B"/>
    <property type="match status" value="1"/>
</dbReference>
<dbReference type="Gene3D" id="3.20.20.60">
    <property type="entry name" value="Phosphoenolpyruvate-binding domains"/>
    <property type="match status" value="1"/>
</dbReference>
<dbReference type="InterPro" id="IPR040442">
    <property type="entry name" value="Pyrv_kinase-like_dom_sf"/>
</dbReference>
<dbReference type="InterPro" id="IPR005000">
    <property type="entry name" value="Aldolase/citrate-lyase_domain"/>
</dbReference>
<feature type="domain" description="HpcH/HpaI aldolase/citrate lyase" evidence="6">
    <location>
        <begin position="52"/>
        <end position="251"/>
    </location>
</feature>
<gene>
    <name evidence="7" type="ORF">H4F90_01940</name>
</gene>
<evidence type="ECO:0000259" key="6">
    <source>
        <dbReference type="Pfam" id="PF03328"/>
    </source>
</evidence>
<comment type="cofactor">
    <cofactor evidence="1">
        <name>Mg(2+)</name>
        <dbReference type="ChEBI" id="CHEBI:18420"/>
    </cofactor>
</comment>
<evidence type="ECO:0000313" key="8">
    <source>
        <dbReference type="Proteomes" id="UP000586093"/>
    </source>
</evidence>
<accession>A0A839HIR9</accession>
<feature type="binding site" evidence="5">
    <location>
        <position position="155"/>
    </location>
    <ligand>
        <name>Mg(2+)</name>
        <dbReference type="ChEBI" id="CHEBI:18420"/>
    </ligand>
</feature>
<protein>
    <submittedName>
        <fullName evidence="7">CoA ester lyase</fullName>
    </submittedName>
</protein>
<proteinExistence type="predicted"/>
<dbReference type="GO" id="GO:0046872">
    <property type="term" value="F:metal ion binding"/>
    <property type="evidence" value="ECO:0007669"/>
    <property type="project" value="UniProtKB-KW"/>
</dbReference>
<feature type="binding site" evidence="4">
    <location>
        <position position="155"/>
    </location>
    <ligand>
        <name>substrate</name>
    </ligand>
</feature>
<dbReference type="Gene3D" id="6.10.140.960">
    <property type="match status" value="1"/>
</dbReference>
<keyword evidence="8" id="KW-1185">Reference proteome</keyword>
<evidence type="ECO:0000256" key="4">
    <source>
        <dbReference type="PIRSR" id="PIRSR015582-1"/>
    </source>
</evidence>
<dbReference type="GO" id="GO:0047777">
    <property type="term" value="F:(S)-citramalyl-CoA lyase activity"/>
    <property type="evidence" value="ECO:0007669"/>
    <property type="project" value="TreeGrafter"/>
</dbReference>
<dbReference type="InterPro" id="IPR015813">
    <property type="entry name" value="Pyrv/PenolPyrv_kinase-like_dom"/>
</dbReference>
<name>A0A839HIR9_9BURK</name>
<keyword evidence="7" id="KW-0456">Lyase</keyword>
<evidence type="ECO:0000256" key="2">
    <source>
        <dbReference type="ARBA" id="ARBA00022723"/>
    </source>
</evidence>
<dbReference type="Pfam" id="PF03328">
    <property type="entry name" value="HpcH_HpaI"/>
    <property type="match status" value="1"/>
</dbReference>
<dbReference type="AlphaFoldDB" id="A0A839HIR9"/>
<organism evidence="7 8">
    <name type="scientific">Aquariibacter albus</name>
    <dbReference type="NCBI Taxonomy" id="2759899"/>
    <lineage>
        <taxon>Bacteria</taxon>
        <taxon>Pseudomonadati</taxon>
        <taxon>Pseudomonadota</taxon>
        <taxon>Betaproteobacteria</taxon>
        <taxon>Burkholderiales</taxon>
        <taxon>Sphaerotilaceae</taxon>
        <taxon>Aquariibacter</taxon>
    </lineage>
</organism>
<keyword evidence="2 5" id="KW-0479">Metal-binding</keyword>
<dbReference type="SUPFAM" id="SSF51621">
    <property type="entry name" value="Phosphoenolpyruvate/pyruvate domain"/>
    <property type="match status" value="1"/>
</dbReference>
<evidence type="ECO:0000256" key="5">
    <source>
        <dbReference type="PIRSR" id="PIRSR015582-2"/>
    </source>
</evidence>
<comment type="caution">
    <text evidence="7">The sequence shown here is derived from an EMBL/GenBank/DDBJ whole genome shotgun (WGS) entry which is preliminary data.</text>
</comment>
<dbReference type="RefSeq" id="WP_182660969.1">
    <property type="nucleotide sequence ID" value="NZ_JACIVI010000001.1"/>
</dbReference>
<dbReference type="InterPro" id="IPR040186">
    <property type="entry name" value="Citramalyl-CoA_lyase"/>
</dbReference>
<dbReference type="EMBL" id="JACIVI010000001">
    <property type="protein sequence ID" value="MBB1160742.1"/>
    <property type="molecule type" value="Genomic_DNA"/>
</dbReference>
<evidence type="ECO:0000256" key="3">
    <source>
        <dbReference type="ARBA" id="ARBA00022842"/>
    </source>
</evidence>
<dbReference type="Proteomes" id="UP000586093">
    <property type="component" value="Unassembled WGS sequence"/>
</dbReference>
<keyword evidence="3 5" id="KW-0460">Magnesium</keyword>
<sequence>MSLVVHPRDALFAAGERAPLLPVADHYAGVEARMRKALALQGDLADRALFDVTLDLEDGAVVGAEAEQLALVAELIASPANRFNRVGVRLHPYLHPSFPQEVAGLLGHAEAAARLAFLMVPKVADAAELAAACAHIETAARAAGVKAPPVHALVETHGALHEVHALAALPAVESLSFGLMDFVSAHRGAIRSEGMRLQGQFSHPLIVRAKLAIAAACHAHGKTPSHSVITEFKDREAIAEAARRAAQELGYLRMWSIHPNQIAPIVEAFAPDPAEIDDAISILLAAQAQQWAPIAHKGLLHDRASFRYFWHVLERAERTGQALPAEVRTAFFDPAA</sequence>
<dbReference type="GO" id="GO:0106064">
    <property type="term" value="P:regulation of cobalamin metabolic process"/>
    <property type="evidence" value="ECO:0007669"/>
    <property type="project" value="TreeGrafter"/>
</dbReference>
<evidence type="ECO:0000313" key="7">
    <source>
        <dbReference type="EMBL" id="MBB1160742.1"/>
    </source>
</evidence>
<feature type="binding site" evidence="4">
    <location>
        <position position="89"/>
    </location>
    <ligand>
        <name>substrate</name>
    </ligand>
</feature>
<dbReference type="PANTHER" id="PTHR11105:SF0">
    <property type="entry name" value="CITRAMALYL-COA LYASE, MITOCHONDRIAL"/>
    <property type="match status" value="1"/>
</dbReference>